<evidence type="ECO:0000256" key="1">
    <source>
        <dbReference type="ARBA" id="ARBA00022723"/>
    </source>
</evidence>
<sequence length="121" mass="13415">MKTINLADIPGMTFPTGRYTRVMIGADSPIQAENFTMGYVKVNPQGSVPKHVHEQEEVYFIAEGNGRIEVGNEVKEVSAGTSIYIPSNVPHELVNTGNETMTMIFVYSPAGTVDHWDEERK</sequence>
<evidence type="ECO:0000313" key="3">
    <source>
        <dbReference type="EMBL" id="QQK75376.1"/>
    </source>
</evidence>
<evidence type="ECO:0000259" key="2">
    <source>
        <dbReference type="SMART" id="SM00835"/>
    </source>
</evidence>
<organism evidence="3 4">
    <name type="scientific">Salicibibacter cibarius</name>
    <dbReference type="NCBI Taxonomy" id="2743000"/>
    <lineage>
        <taxon>Bacteria</taxon>
        <taxon>Bacillati</taxon>
        <taxon>Bacillota</taxon>
        <taxon>Bacilli</taxon>
        <taxon>Bacillales</taxon>
        <taxon>Bacillaceae</taxon>
        <taxon>Salicibibacter</taxon>
    </lineage>
</organism>
<evidence type="ECO:0000313" key="4">
    <source>
        <dbReference type="Proteomes" id="UP000595823"/>
    </source>
</evidence>
<feature type="domain" description="Cupin type-1" evidence="2">
    <location>
        <begin position="4"/>
        <end position="117"/>
    </location>
</feature>
<dbReference type="SUPFAM" id="SSF51182">
    <property type="entry name" value="RmlC-like cupins"/>
    <property type="match status" value="1"/>
</dbReference>
<dbReference type="InterPro" id="IPR051610">
    <property type="entry name" value="GPI/OXD"/>
</dbReference>
<proteinExistence type="predicted"/>
<keyword evidence="1" id="KW-0479">Metal-binding</keyword>
<dbReference type="InterPro" id="IPR011051">
    <property type="entry name" value="RmlC_Cupin_sf"/>
</dbReference>
<dbReference type="GO" id="GO:0046872">
    <property type="term" value="F:metal ion binding"/>
    <property type="evidence" value="ECO:0007669"/>
    <property type="project" value="UniProtKB-KW"/>
</dbReference>
<dbReference type="PANTHER" id="PTHR35848:SF6">
    <property type="entry name" value="CUPIN TYPE-2 DOMAIN-CONTAINING PROTEIN"/>
    <property type="match status" value="1"/>
</dbReference>
<dbReference type="EMBL" id="CP054705">
    <property type="protein sequence ID" value="QQK75376.1"/>
    <property type="molecule type" value="Genomic_DNA"/>
</dbReference>
<dbReference type="AlphaFoldDB" id="A0A7T6Z1S7"/>
<dbReference type="SMART" id="SM00835">
    <property type="entry name" value="Cupin_1"/>
    <property type="match status" value="1"/>
</dbReference>
<dbReference type="Pfam" id="PF07883">
    <property type="entry name" value="Cupin_2"/>
    <property type="match status" value="1"/>
</dbReference>
<dbReference type="RefSeq" id="WP_200128029.1">
    <property type="nucleotide sequence ID" value="NZ_CP054705.1"/>
</dbReference>
<dbReference type="InterPro" id="IPR014710">
    <property type="entry name" value="RmlC-like_jellyroll"/>
</dbReference>
<dbReference type="PANTHER" id="PTHR35848">
    <property type="entry name" value="OXALATE-BINDING PROTEIN"/>
    <property type="match status" value="1"/>
</dbReference>
<dbReference type="InterPro" id="IPR013096">
    <property type="entry name" value="Cupin_2"/>
</dbReference>
<keyword evidence="4" id="KW-1185">Reference proteome</keyword>
<dbReference type="Gene3D" id="2.60.120.10">
    <property type="entry name" value="Jelly Rolls"/>
    <property type="match status" value="1"/>
</dbReference>
<name>A0A7T6Z1S7_9BACI</name>
<accession>A0A7T6Z1S7</accession>
<protein>
    <submittedName>
        <fullName evidence="3">Cupin domain-containing protein</fullName>
    </submittedName>
</protein>
<reference evidence="3 4" key="1">
    <citation type="submission" date="2020-06" db="EMBL/GenBank/DDBJ databases">
        <title>Genomic analysis of Salicibibacter sp. NKC5-3.</title>
        <authorList>
            <person name="Oh Y.J."/>
        </authorList>
    </citation>
    <scope>NUCLEOTIDE SEQUENCE [LARGE SCALE GENOMIC DNA]</scope>
    <source>
        <strain evidence="3 4">NKC5-3</strain>
    </source>
</reference>
<gene>
    <name evidence="3" type="ORF">HUG15_07100</name>
</gene>
<dbReference type="KEGG" id="scia:HUG15_07100"/>
<dbReference type="Proteomes" id="UP000595823">
    <property type="component" value="Chromosome"/>
</dbReference>
<dbReference type="InterPro" id="IPR006045">
    <property type="entry name" value="Cupin_1"/>
</dbReference>